<name>K5WH46_PHACS</name>
<evidence type="ECO:0000313" key="2">
    <source>
        <dbReference type="Proteomes" id="UP000008370"/>
    </source>
</evidence>
<protein>
    <submittedName>
        <fullName evidence="1">Uncharacterized protein</fullName>
    </submittedName>
</protein>
<organism evidence="1 2">
    <name type="scientific">Phanerochaete carnosa (strain HHB-10118-sp)</name>
    <name type="common">White-rot fungus</name>
    <name type="synonym">Peniophora carnosa</name>
    <dbReference type="NCBI Taxonomy" id="650164"/>
    <lineage>
        <taxon>Eukaryota</taxon>
        <taxon>Fungi</taxon>
        <taxon>Dikarya</taxon>
        <taxon>Basidiomycota</taxon>
        <taxon>Agaricomycotina</taxon>
        <taxon>Agaricomycetes</taxon>
        <taxon>Polyporales</taxon>
        <taxon>Phanerochaetaceae</taxon>
        <taxon>Phanerochaete</taxon>
    </lineage>
</organism>
<dbReference type="OrthoDB" id="10608766at2759"/>
<dbReference type="AlphaFoldDB" id="K5WH46"/>
<dbReference type="RefSeq" id="XP_007393733.1">
    <property type="nucleotide sequence ID" value="XM_007393671.1"/>
</dbReference>
<gene>
    <name evidence="1" type="ORF">PHACADRAFT_252726</name>
</gene>
<evidence type="ECO:0000313" key="1">
    <source>
        <dbReference type="EMBL" id="EKM58419.1"/>
    </source>
</evidence>
<keyword evidence="2" id="KW-1185">Reference proteome</keyword>
<proteinExistence type="predicted"/>
<dbReference type="KEGG" id="pco:PHACADRAFT_252726"/>
<dbReference type="HOGENOM" id="CLU_1355059_0_0_1"/>
<sequence>MSVSFNNSFGSQPVQVEILAPIQRTFTINGGIVQKIPLSLLPADYIMKFTKRDVTANANLYLNVGDTVNFGDYFTSASSGDDFVRPQTKCKIVNDTLYSATVRLEYPQPDVVPVFAIPVNGTIELLYRGDTRRSFTVTVNGKAARVVIKGRDEPLVALYLTSIFPNPLHAAVEYFVDNQIPGETEVVEVKMVETTTALESYV</sequence>
<reference evidence="1 2" key="1">
    <citation type="journal article" date="2012" name="BMC Genomics">
        <title>Comparative genomics of the white-rot fungi, Phanerochaete carnosa and P. chrysosporium, to elucidate the genetic basis of the distinct wood types they colonize.</title>
        <authorList>
            <person name="Suzuki H."/>
            <person name="MacDonald J."/>
            <person name="Syed K."/>
            <person name="Salamov A."/>
            <person name="Hori C."/>
            <person name="Aerts A."/>
            <person name="Henrissat B."/>
            <person name="Wiebenga A."/>
            <person name="vanKuyk P.A."/>
            <person name="Barry K."/>
            <person name="Lindquist E."/>
            <person name="LaButti K."/>
            <person name="Lapidus A."/>
            <person name="Lucas S."/>
            <person name="Coutinho P."/>
            <person name="Gong Y."/>
            <person name="Samejima M."/>
            <person name="Mahadevan R."/>
            <person name="Abou-Zaid M."/>
            <person name="de Vries R.P."/>
            <person name="Igarashi K."/>
            <person name="Yadav J.S."/>
            <person name="Grigoriev I.V."/>
            <person name="Master E.R."/>
        </authorList>
    </citation>
    <scope>NUCLEOTIDE SEQUENCE [LARGE SCALE GENOMIC DNA]</scope>
    <source>
        <strain evidence="1 2">HHB-10118-sp</strain>
    </source>
</reference>
<accession>K5WH46</accession>
<dbReference type="GeneID" id="18915571"/>
<dbReference type="InParanoid" id="K5WH46"/>
<dbReference type="EMBL" id="JH930470">
    <property type="protein sequence ID" value="EKM58419.1"/>
    <property type="molecule type" value="Genomic_DNA"/>
</dbReference>
<dbReference type="Proteomes" id="UP000008370">
    <property type="component" value="Unassembled WGS sequence"/>
</dbReference>